<dbReference type="AlphaFoldDB" id="A0A8S3VZJ0"/>
<evidence type="ECO:0000313" key="1">
    <source>
        <dbReference type="EMBL" id="CAG4931999.1"/>
    </source>
</evidence>
<dbReference type="Proteomes" id="UP000691718">
    <property type="component" value="Unassembled WGS sequence"/>
</dbReference>
<proteinExistence type="predicted"/>
<evidence type="ECO:0000313" key="2">
    <source>
        <dbReference type="Proteomes" id="UP000691718"/>
    </source>
</evidence>
<sequence length="332" mass="37707">MAQQEQPAPDVGRVDRILNYLLGRPQQPEDAAIHPIFIPQAAGPEIDAAIERVNRTAELVERLTPYDVDTAVAYLDVRMYGQKITDRYRAQCATLLTQEMDRQGLHNIRRRKPIITEAIEIHIRERIRTELRWRFDDIEAVNKFNGAIEGTVERRHPWFYWKTERTQLAGSLNILGPWQDDSSFRLSHILAPVALTVGANIGVAAVGWGIYQLVKRLTSPHSCGQIACYTTLNTVLQHLPLTQNGINPNPQQNMTIIDRCYKHIRKFLCHPTPFSRAEYIAEIHDPSARRLYAEAAGRMDIGDPVLASVTPFTKIEKVKATKYKAPRMIQGG</sequence>
<dbReference type="OrthoDB" id="7438146at2759"/>
<organism evidence="1 2">
    <name type="scientific">Parnassius apollo</name>
    <name type="common">Apollo butterfly</name>
    <name type="synonym">Papilio apollo</name>
    <dbReference type="NCBI Taxonomy" id="110799"/>
    <lineage>
        <taxon>Eukaryota</taxon>
        <taxon>Metazoa</taxon>
        <taxon>Ecdysozoa</taxon>
        <taxon>Arthropoda</taxon>
        <taxon>Hexapoda</taxon>
        <taxon>Insecta</taxon>
        <taxon>Pterygota</taxon>
        <taxon>Neoptera</taxon>
        <taxon>Endopterygota</taxon>
        <taxon>Lepidoptera</taxon>
        <taxon>Glossata</taxon>
        <taxon>Ditrysia</taxon>
        <taxon>Papilionoidea</taxon>
        <taxon>Papilionidae</taxon>
        <taxon>Parnassiinae</taxon>
        <taxon>Parnassini</taxon>
        <taxon>Parnassius</taxon>
        <taxon>Parnassius</taxon>
    </lineage>
</organism>
<keyword evidence="2" id="KW-1185">Reference proteome</keyword>
<comment type="caution">
    <text evidence="1">The sequence shown here is derived from an EMBL/GenBank/DDBJ whole genome shotgun (WGS) entry which is preliminary data.</text>
</comment>
<dbReference type="EMBL" id="CAJQZP010000008">
    <property type="protein sequence ID" value="CAG4931999.1"/>
    <property type="molecule type" value="Genomic_DNA"/>
</dbReference>
<protein>
    <submittedName>
        <fullName evidence="1">(apollo) hypothetical protein</fullName>
    </submittedName>
</protein>
<gene>
    <name evidence="1" type="ORF">PAPOLLO_LOCUS485</name>
</gene>
<reference evidence="1" key="1">
    <citation type="submission" date="2021-04" db="EMBL/GenBank/DDBJ databases">
        <authorList>
            <person name="Tunstrom K."/>
        </authorList>
    </citation>
    <scope>NUCLEOTIDE SEQUENCE</scope>
</reference>
<name>A0A8S3VZJ0_PARAO</name>
<accession>A0A8S3VZJ0</accession>